<dbReference type="RefSeq" id="XP_008083400.1">
    <property type="nucleotide sequence ID" value="XM_008085209.1"/>
</dbReference>
<dbReference type="KEGG" id="glz:GLAREA_00451"/>
<keyword evidence="2" id="KW-0732">Signal</keyword>
<feature type="compositionally biased region" description="Basic and acidic residues" evidence="1">
    <location>
        <begin position="929"/>
        <end position="939"/>
    </location>
</feature>
<organism evidence="3 4">
    <name type="scientific">Glarea lozoyensis (strain ATCC 20868 / MF5171)</name>
    <dbReference type="NCBI Taxonomy" id="1116229"/>
    <lineage>
        <taxon>Eukaryota</taxon>
        <taxon>Fungi</taxon>
        <taxon>Dikarya</taxon>
        <taxon>Ascomycota</taxon>
        <taxon>Pezizomycotina</taxon>
        <taxon>Leotiomycetes</taxon>
        <taxon>Helotiales</taxon>
        <taxon>Helotiaceae</taxon>
        <taxon>Glarea</taxon>
    </lineage>
</organism>
<dbReference type="GO" id="GO:0031011">
    <property type="term" value="C:Ino80 complex"/>
    <property type="evidence" value="ECO:0007669"/>
    <property type="project" value="InterPro"/>
</dbReference>
<dbReference type="InterPro" id="IPR038014">
    <property type="entry name" value="Ies1"/>
</dbReference>
<evidence type="ECO:0000313" key="4">
    <source>
        <dbReference type="Proteomes" id="UP000016922"/>
    </source>
</evidence>
<dbReference type="EMBL" id="KE145367">
    <property type="protein sequence ID" value="EPE29291.1"/>
    <property type="molecule type" value="Genomic_DNA"/>
</dbReference>
<feature type="region of interest" description="Disordered" evidence="1">
    <location>
        <begin position="842"/>
        <end position="945"/>
    </location>
</feature>
<dbReference type="AlphaFoldDB" id="S3DBH1"/>
<dbReference type="OMA" id="TPNMRIN"/>
<name>S3DBH1_GLAL2</name>
<dbReference type="PANTHER" id="PTHR37287">
    <property type="entry name" value="INO EIGHTY SUBUNIT 1"/>
    <property type="match status" value="1"/>
</dbReference>
<dbReference type="PANTHER" id="PTHR37287:SF1">
    <property type="entry name" value="INO EIGHTY SUBUNIT 1"/>
    <property type="match status" value="1"/>
</dbReference>
<protein>
    <recommendedName>
        <fullName evidence="5">Ino eighty subunit 1</fullName>
    </recommendedName>
</protein>
<feature type="chain" id="PRO_5004519688" description="Ino eighty subunit 1" evidence="2">
    <location>
        <begin position="30"/>
        <end position="945"/>
    </location>
</feature>
<sequence>MPPSRSSHSPLVFALREFLLLGWRRWLRASGFLDQENSSRDCGGCDRTKCYWSCAPQEVRDDHLGKKLETGADGLEAVSRQPRASPMYLNPACCSSLVALILSFSGARAGVDGQSCQLLRFQGSSEFHQLEVCAVPHGLDCTTTSPQVQRHQIATITAQPFLTTADCLLWSSTTHVNLLLSWRFRSTPVTCPCVSYATGQSGTMADLSVRSSADDSTIDADDHNTTQQSSPIRADPRSSLHHVLDNSDSRPQSPSAARMRDEVTEDEDGRTPREMTQEMPSAPSAPTTAGGRKKKEAQAAALQGSSLYVGNKVRHLKKDDGEPLWRKDIQYDFLKRIFEDDTKCFTNPYEPEALGKQTFANLYIDAMARSSKTSKILRDKLLTEHEPAKNMAMVCLLVNLGRMNTTLNFFPEMRAQLRTYHAIPSLQAHQDPNSYKQLQDAPRLKSILKGASEDQPEPNSLEGIKRKDVPRTNPVNLIFVLAQFAPKVTELHFPPPLDFYDLIMRTQLSSESRAKAFLWLMWFYLESDFTEEGAEENPFGAGVDYGVDVRNQGVPHLKPLDSEEEALENVDTPEEVEYGVMKQRERKRIIEADQAAFQAEQGPPKRGPKPKLHLPPDDGGPSPAASLLGRMRPKFSDDLSGSPVAMLGGRGRAKYDSDMDSTRSTPPPRALGGRMGIHSVLNTGRGRGNLKYPFVDGSSPVPHPEGVVAMRRSRPLTAHQLAVERNRNQRVDYILSRGLRKQHHQARKNRKREGAFFRALLRSNLMPHPYDDSEGEESLARESAAPFRERGFGGLVQLEAEPDDFGEEMAAYSAAFRRAGRRLDRWESRKDLKLGVMGTMRVSQIKSGDSHDARDNDETEDEQTRGLGASRRNGKQSNEENLDDMDKEILGLDNDEDDEMELDDVEKDILGINGDETEVDEMFDYESEDRERDPPRPDEVPAYSP</sequence>
<evidence type="ECO:0000313" key="3">
    <source>
        <dbReference type="EMBL" id="EPE29291.1"/>
    </source>
</evidence>
<dbReference type="OrthoDB" id="5413003at2759"/>
<feature type="region of interest" description="Disordered" evidence="1">
    <location>
        <begin position="597"/>
        <end position="675"/>
    </location>
</feature>
<dbReference type="eggNOG" id="ENOG502QVDM">
    <property type="taxonomic scope" value="Eukaryota"/>
</dbReference>
<dbReference type="Proteomes" id="UP000016922">
    <property type="component" value="Unassembled WGS sequence"/>
</dbReference>
<evidence type="ECO:0000256" key="2">
    <source>
        <dbReference type="SAM" id="SignalP"/>
    </source>
</evidence>
<feature type="compositionally biased region" description="Acidic residues" evidence="1">
    <location>
        <begin position="915"/>
        <end position="928"/>
    </location>
</feature>
<evidence type="ECO:0000256" key="1">
    <source>
        <dbReference type="SAM" id="MobiDB-lite"/>
    </source>
</evidence>
<feature type="compositionally biased region" description="Acidic residues" evidence="1">
    <location>
        <begin position="893"/>
        <end position="906"/>
    </location>
</feature>
<proteinExistence type="predicted"/>
<dbReference type="HOGENOM" id="CLU_007606_1_2_1"/>
<evidence type="ECO:0008006" key="5">
    <source>
        <dbReference type="Google" id="ProtNLM"/>
    </source>
</evidence>
<keyword evidence="4" id="KW-1185">Reference proteome</keyword>
<feature type="signal peptide" evidence="2">
    <location>
        <begin position="1"/>
        <end position="29"/>
    </location>
</feature>
<feature type="region of interest" description="Disordered" evidence="1">
    <location>
        <begin position="208"/>
        <end position="297"/>
    </location>
</feature>
<reference evidence="3 4" key="1">
    <citation type="journal article" date="2013" name="BMC Genomics">
        <title>Genomics-driven discovery of the pneumocandin biosynthetic gene cluster in the fungus Glarea lozoyensis.</title>
        <authorList>
            <person name="Chen L."/>
            <person name="Yue Q."/>
            <person name="Zhang X."/>
            <person name="Xiang M."/>
            <person name="Wang C."/>
            <person name="Li S."/>
            <person name="Che Y."/>
            <person name="Ortiz-Lopez F.J."/>
            <person name="Bills G.F."/>
            <person name="Liu X."/>
            <person name="An Z."/>
        </authorList>
    </citation>
    <scope>NUCLEOTIDE SEQUENCE [LARGE SCALE GENOMIC DNA]</scope>
    <source>
        <strain evidence="4">ATCC 20868 / MF5171</strain>
    </source>
</reference>
<dbReference type="GeneID" id="19459509"/>
<feature type="compositionally biased region" description="Basic and acidic residues" evidence="1">
    <location>
        <begin position="234"/>
        <end position="248"/>
    </location>
</feature>
<accession>S3DBH1</accession>
<gene>
    <name evidence="3" type="ORF">GLAREA_00451</name>
</gene>
<dbReference type="STRING" id="1116229.S3DBH1"/>